<evidence type="ECO:0000256" key="4">
    <source>
        <dbReference type="ARBA" id="ARBA00022679"/>
    </source>
</evidence>
<dbReference type="PANTHER" id="PTHR43179">
    <property type="entry name" value="RHAMNOSYLTRANSFERASE WBBL"/>
    <property type="match status" value="1"/>
</dbReference>
<dbReference type="CDD" id="cd04186">
    <property type="entry name" value="GT_2_like_c"/>
    <property type="match status" value="1"/>
</dbReference>
<evidence type="ECO:0000256" key="1">
    <source>
        <dbReference type="ARBA" id="ARBA00004776"/>
    </source>
</evidence>
<organism evidence="6 7">
    <name type="scientific">Agreia bicolorata</name>
    <dbReference type="NCBI Taxonomy" id="110935"/>
    <lineage>
        <taxon>Bacteria</taxon>
        <taxon>Bacillati</taxon>
        <taxon>Actinomycetota</taxon>
        <taxon>Actinomycetes</taxon>
        <taxon>Micrococcales</taxon>
        <taxon>Microbacteriaceae</taxon>
        <taxon>Agreia</taxon>
    </lineage>
</organism>
<protein>
    <submittedName>
        <fullName evidence="6">Glycosyltransferase, GT2 family</fullName>
    </submittedName>
</protein>
<sequence length="358" mass="38697">MPHDELRATVIVVNFNGGAFVLECIESLSQQKTPGIHVEVVVVDNASTDGSDRQISQFYPDVRIIRSPKNIGFAGGVNLGIANSTGDVIVLINNDAVAAPGFISAIVAPLVEDGNDRVAAITARILLSGRFVPAPGSPTAYVSASGARWERVARNATPGSGVALINSTGNQVSRSGNGRDRSWLDTTDDETSPVEVFGFSGGGAAIRRAALDSVGLFDERLFMYYEDTDLAWRLRRAGWSVRYAQDATVWHRHAASSGIRSPFFLRHNVRNRILVTARNGTLRMLLSAVARTGGSLAKALRRLARNGRDKDARVQVRATALGLLQALLMMPGYITDGRLRDAGSRLPRSFIKQWTVDD</sequence>
<evidence type="ECO:0000259" key="5">
    <source>
        <dbReference type="Pfam" id="PF00535"/>
    </source>
</evidence>
<evidence type="ECO:0000313" key="6">
    <source>
        <dbReference type="EMBL" id="SKA93759.1"/>
    </source>
</evidence>
<dbReference type="Gene3D" id="3.90.550.10">
    <property type="entry name" value="Spore Coat Polysaccharide Biosynthesis Protein SpsA, Chain A"/>
    <property type="match status" value="1"/>
</dbReference>
<gene>
    <name evidence="6" type="ORF">SAMN06295879_1793</name>
</gene>
<dbReference type="SUPFAM" id="SSF53448">
    <property type="entry name" value="Nucleotide-diphospho-sugar transferases"/>
    <property type="match status" value="1"/>
</dbReference>
<dbReference type="AlphaFoldDB" id="A0A1T4XW10"/>
<dbReference type="InterPro" id="IPR029044">
    <property type="entry name" value="Nucleotide-diphossugar_trans"/>
</dbReference>
<dbReference type="InterPro" id="IPR001173">
    <property type="entry name" value="Glyco_trans_2-like"/>
</dbReference>
<dbReference type="Proteomes" id="UP000189735">
    <property type="component" value="Unassembled WGS sequence"/>
</dbReference>
<evidence type="ECO:0000256" key="2">
    <source>
        <dbReference type="ARBA" id="ARBA00006739"/>
    </source>
</evidence>
<feature type="domain" description="Glycosyltransferase 2-like" evidence="5">
    <location>
        <begin position="9"/>
        <end position="125"/>
    </location>
</feature>
<dbReference type="PANTHER" id="PTHR43179:SF12">
    <property type="entry name" value="GALACTOFURANOSYLTRANSFERASE GLFT2"/>
    <property type="match status" value="1"/>
</dbReference>
<evidence type="ECO:0000256" key="3">
    <source>
        <dbReference type="ARBA" id="ARBA00022676"/>
    </source>
</evidence>
<comment type="similarity">
    <text evidence="2">Belongs to the glycosyltransferase 2 family.</text>
</comment>
<keyword evidence="4 6" id="KW-0808">Transferase</keyword>
<dbReference type="GO" id="GO:0016757">
    <property type="term" value="F:glycosyltransferase activity"/>
    <property type="evidence" value="ECO:0007669"/>
    <property type="project" value="UniProtKB-KW"/>
</dbReference>
<reference evidence="7" key="1">
    <citation type="submission" date="2017-02" db="EMBL/GenBank/DDBJ databases">
        <authorList>
            <person name="Varghese N."/>
            <person name="Submissions S."/>
        </authorList>
    </citation>
    <scope>NUCLEOTIDE SEQUENCE [LARGE SCALE GENOMIC DNA]</scope>
    <source>
        <strain evidence="7">VKM Ac-2052</strain>
    </source>
</reference>
<evidence type="ECO:0000313" key="7">
    <source>
        <dbReference type="Proteomes" id="UP000189735"/>
    </source>
</evidence>
<accession>A0A1T4XW10</accession>
<keyword evidence="3" id="KW-0328">Glycosyltransferase</keyword>
<proteinExistence type="inferred from homology"/>
<dbReference type="Pfam" id="PF13641">
    <property type="entry name" value="Glyco_tranf_2_3"/>
    <property type="match status" value="1"/>
</dbReference>
<comment type="pathway">
    <text evidence="1">Cell wall biogenesis; cell wall polysaccharide biosynthesis.</text>
</comment>
<dbReference type="Pfam" id="PF00535">
    <property type="entry name" value="Glycos_transf_2"/>
    <property type="match status" value="1"/>
</dbReference>
<name>A0A1T4XW10_9MICO</name>
<dbReference type="EMBL" id="FUYG01000004">
    <property type="protein sequence ID" value="SKA93759.1"/>
    <property type="molecule type" value="Genomic_DNA"/>
</dbReference>